<dbReference type="KEGG" id="amah:DLM_3418"/>
<dbReference type="Proteomes" id="UP000198290">
    <property type="component" value="Chromosome"/>
</dbReference>
<evidence type="ECO:0000313" key="9">
    <source>
        <dbReference type="EMBL" id="BBF87007.1"/>
    </source>
</evidence>
<evidence type="ECO:0000259" key="8">
    <source>
        <dbReference type="PROSITE" id="PS51007"/>
    </source>
</evidence>
<protein>
    <submittedName>
        <fullName evidence="9">Probable cytochrome c5</fullName>
    </submittedName>
</protein>
<evidence type="ECO:0000256" key="3">
    <source>
        <dbReference type="ARBA" id="ARBA00022723"/>
    </source>
</evidence>
<feature type="domain" description="Cytochrome c" evidence="8">
    <location>
        <begin position="160"/>
        <end position="239"/>
    </location>
</feature>
<dbReference type="RefSeq" id="WP_231959884.1">
    <property type="nucleotide sequence ID" value="NZ_AP018823.1"/>
</dbReference>
<accession>A0A3G9GPM3</accession>
<reference evidence="9 10" key="2">
    <citation type="journal article" date="2017" name="Genome Announc.">
        <title>Draft genome sequence of Aquitalea magnusonii strain H3, a plant growth-promoting bacterium of duckweed Lemna minor.</title>
        <authorList>
            <person name="Ishizawa H."/>
            <person name="Kuroda M."/>
            <person name="Ike M."/>
        </authorList>
    </citation>
    <scope>NUCLEOTIDE SEQUENCE [LARGE SCALE GENOMIC DNA]</scope>
    <source>
        <strain evidence="9 10">H3</strain>
    </source>
</reference>
<keyword evidence="4" id="KW-0249">Electron transport</keyword>
<dbReference type="InterPro" id="IPR036909">
    <property type="entry name" value="Cyt_c-like_dom_sf"/>
</dbReference>
<dbReference type="STRING" id="332411.VI06_10310"/>
<sequence>MAPGQIIKVLVGVVVGLVVAIWLLAKLATGGYNVDAEVMTKEAVAARLKPVGEAKVSDAPPGMRTGEQVFKAICISCHGQGLAGSPKFGDAAAWGARIAKGWDVLTQHALQGFNAMPAKGGAADLTDDEVKRAVAYMGNAGGGKFTEPPVGGAAAGAAADPAVVGKKIYESVCVACHGSGAAGAPKFGDKAAWAERTKVGLDEVVKIATKGLNAMPPKGGFGGSDAEFRAAVEYMVNNAK</sequence>
<reference evidence="10" key="1">
    <citation type="journal article" date="2017" name="Biotechnol. Biofuels">
        <title>Evaluation of environmental bacterial communities as a factor affecting the growth of duckweed Lemna minor.</title>
        <authorList>
            <person name="Ishizawa H."/>
            <person name="Kuroda M."/>
            <person name="Morikawa M."/>
            <person name="Ike M."/>
        </authorList>
    </citation>
    <scope>NUCLEOTIDE SEQUENCE [LARGE SCALE GENOMIC DNA]</scope>
    <source>
        <strain evidence="10">H3</strain>
    </source>
</reference>
<dbReference type="PRINTS" id="PR00607">
    <property type="entry name" value="CYTCHROMECIE"/>
</dbReference>
<dbReference type="PANTHER" id="PTHR40942">
    <property type="match status" value="1"/>
</dbReference>
<evidence type="ECO:0000256" key="6">
    <source>
        <dbReference type="PROSITE-ProRule" id="PRU00433"/>
    </source>
</evidence>
<dbReference type="GO" id="GO:0020037">
    <property type="term" value="F:heme binding"/>
    <property type="evidence" value="ECO:0007669"/>
    <property type="project" value="InterPro"/>
</dbReference>
<dbReference type="GO" id="GO:0009055">
    <property type="term" value="F:electron transfer activity"/>
    <property type="evidence" value="ECO:0007669"/>
    <property type="project" value="InterPro"/>
</dbReference>
<dbReference type="AlphaFoldDB" id="A0A3G9GPM3"/>
<keyword evidence="10" id="KW-1185">Reference proteome</keyword>
<evidence type="ECO:0000256" key="7">
    <source>
        <dbReference type="SAM" id="Phobius"/>
    </source>
</evidence>
<dbReference type="InterPro" id="IPR009056">
    <property type="entry name" value="Cyt_c-like_dom"/>
</dbReference>
<keyword evidence="1" id="KW-0813">Transport</keyword>
<dbReference type="PANTHER" id="PTHR40942:SF4">
    <property type="entry name" value="CYTOCHROME C5"/>
    <property type="match status" value="1"/>
</dbReference>
<feature type="domain" description="Cytochrome c" evidence="8">
    <location>
        <begin position="61"/>
        <end position="141"/>
    </location>
</feature>
<keyword evidence="7" id="KW-1133">Transmembrane helix</keyword>
<gene>
    <name evidence="9" type="ORF">DLM_3418</name>
</gene>
<dbReference type="SUPFAM" id="SSF46626">
    <property type="entry name" value="Cytochrome c"/>
    <property type="match status" value="2"/>
</dbReference>
<keyword evidence="7" id="KW-0812">Transmembrane</keyword>
<keyword evidence="3 6" id="KW-0479">Metal-binding</keyword>
<evidence type="ECO:0000256" key="1">
    <source>
        <dbReference type="ARBA" id="ARBA00022448"/>
    </source>
</evidence>
<dbReference type="Pfam" id="PF13442">
    <property type="entry name" value="Cytochrome_CBB3"/>
    <property type="match status" value="2"/>
</dbReference>
<reference evidence="10" key="3">
    <citation type="journal article" date="2017" name="Plant Physiol. Biochem.">
        <title>Differential oxidative and antioxidative response of duckweed Lemna minor toward plant growth promoting/inhibiting bacteria.</title>
        <authorList>
            <person name="Ishizawa H."/>
            <person name="Kuroda M."/>
            <person name="Morikawa M."/>
            <person name="Ike M."/>
        </authorList>
    </citation>
    <scope>NUCLEOTIDE SEQUENCE [LARGE SCALE GENOMIC DNA]</scope>
    <source>
        <strain evidence="10">H3</strain>
    </source>
</reference>
<proteinExistence type="predicted"/>
<feature type="transmembrane region" description="Helical" evidence="7">
    <location>
        <begin position="6"/>
        <end position="25"/>
    </location>
</feature>
<dbReference type="EMBL" id="AP018823">
    <property type="protein sequence ID" value="BBF87007.1"/>
    <property type="molecule type" value="Genomic_DNA"/>
</dbReference>
<evidence type="ECO:0000313" key="10">
    <source>
        <dbReference type="Proteomes" id="UP000198290"/>
    </source>
</evidence>
<evidence type="ECO:0000256" key="5">
    <source>
        <dbReference type="ARBA" id="ARBA00023004"/>
    </source>
</evidence>
<keyword evidence="7" id="KW-0472">Membrane</keyword>
<dbReference type="PROSITE" id="PS51007">
    <property type="entry name" value="CYTC"/>
    <property type="match status" value="2"/>
</dbReference>
<dbReference type="InterPro" id="IPR002323">
    <property type="entry name" value="Cyt_CIE"/>
</dbReference>
<keyword evidence="2 6" id="KW-0349">Heme</keyword>
<dbReference type="GO" id="GO:0005506">
    <property type="term" value="F:iron ion binding"/>
    <property type="evidence" value="ECO:0007669"/>
    <property type="project" value="InterPro"/>
</dbReference>
<dbReference type="Gene3D" id="1.10.760.10">
    <property type="entry name" value="Cytochrome c-like domain"/>
    <property type="match status" value="2"/>
</dbReference>
<organism evidence="9 10">
    <name type="scientific">Aquitalea magnusonii</name>
    <dbReference type="NCBI Taxonomy" id="332411"/>
    <lineage>
        <taxon>Bacteria</taxon>
        <taxon>Pseudomonadati</taxon>
        <taxon>Pseudomonadota</taxon>
        <taxon>Betaproteobacteria</taxon>
        <taxon>Neisseriales</taxon>
        <taxon>Chromobacteriaceae</taxon>
        <taxon>Aquitalea</taxon>
    </lineage>
</organism>
<evidence type="ECO:0000256" key="4">
    <source>
        <dbReference type="ARBA" id="ARBA00022982"/>
    </source>
</evidence>
<name>A0A3G9GPM3_9NEIS</name>
<keyword evidence="5 6" id="KW-0408">Iron</keyword>
<evidence type="ECO:0000256" key="2">
    <source>
        <dbReference type="ARBA" id="ARBA00022617"/>
    </source>
</evidence>